<dbReference type="Proteomes" id="UP000434036">
    <property type="component" value="Unassembled WGS sequence"/>
</dbReference>
<accession>A0A6N8U616</accession>
<comment type="caution">
    <text evidence="2">The sequence shown here is derived from an EMBL/GenBank/DDBJ whole genome shotgun (WGS) entry which is preliminary data.</text>
</comment>
<dbReference type="PANTHER" id="PTHR43283:SF7">
    <property type="entry name" value="BETA-LACTAMASE-RELATED DOMAIN-CONTAINING PROTEIN"/>
    <property type="match status" value="1"/>
</dbReference>
<dbReference type="EMBL" id="WUUQ01000002">
    <property type="protein sequence ID" value="MXQ73280.1"/>
    <property type="molecule type" value="Genomic_DNA"/>
</dbReference>
<evidence type="ECO:0000313" key="2">
    <source>
        <dbReference type="EMBL" id="MXQ73280.1"/>
    </source>
</evidence>
<protein>
    <submittedName>
        <fullName evidence="2">Serine hydrolase</fullName>
    </submittedName>
</protein>
<dbReference type="Pfam" id="PF00144">
    <property type="entry name" value="Beta-lactamase"/>
    <property type="match status" value="1"/>
</dbReference>
<keyword evidence="3" id="KW-1185">Reference proteome</keyword>
<proteinExistence type="predicted"/>
<reference evidence="2 3" key="1">
    <citation type="submission" date="2019-12" db="EMBL/GenBank/DDBJ databases">
        <authorList>
            <person name="Yang R."/>
        </authorList>
    </citation>
    <scope>NUCLEOTIDE SEQUENCE [LARGE SCALE GENOMIC DNA]</scope>
    <source>
        <strain evidence="2 3">DONG20-135</strain>
    </source>
</reference>
<sequence>MEDQALINLETMISQEYSNIAGIVVRKNDQLIYERYWNGCTKTSTLHIYSVTKSILSMLIGIAFDKGYLMDINQPVLDFFPEYTVKKKEKTIQHVTLSNMLTMTAPYTYKIGPYLKYFTSEDWVTFSLNLLGGKKAIGEFFYAPLIGLDILSGILMKVTHTSVREFAQEHLFSPLAITVKNSIYFQSKQEQLAFNKARDISGWAVDPKGVNAAGWGLTLSARDMAKLGQLYLNGGIWNGKQIISKAWIEESTKEHSRWDKMKLRYGYLWWLDVGEKNSFAAMGDGGNVIYVQPDKKIVISIMGFFKPNAKDSIDLIATHIRPLFDAIEI</sequence>
<organism evidence="2 3">
    <name type="scientific">Copranaerobaculum intestinale</name>
    <dbReference type="NCBI Taxonomy" id="2692629"/>
    <lineage>
        <taxon>Bacteria</taxon>
        <taxon>Bacillati</taxon>
        <taxon>Bacillota</taxon>
        <taxon>Erysipelotrichia</taxon>
        <taxon>Erysipelotrichales</taxon>
        <taxon>Erysipelotrichaceae</taxon>
        <taxon>Copranaerobaculum</taxon>
    </lineage>
</organism>
<feature type="domain" description="Beta-lactamase-related" evidence="1">
    <location>
        <begin position="22"/>
        <end position="302"/>
    </location>
</feature>
<reference evidence="2 3" key="2">
    <citation type="submission" date="2020-01" db="EMBL/GenBank/DDBJ databases">
        <title>Clostridiaceae sp. nov. isolated from the gut of human by culturomics.</title>
        <authorList>
            <person name="Chang Y."/>
        </authorList>
    </citation>
    <scope>NUCLEOTIDE SEQUENCE [LARGE SCALE GENOMIC DNA]</scope>
    <source>
        <strain evidence="2 3">DONG20-135</strain>
    </source>
</reference>
<dbReference type="InterPro" id="IPR012338">
    <property type="entry name" value="Beta-lactam/transpept-like"/>
</dbReference>
<dbReference type="Gene3D" id="3.40.710.10">
    <property type="entry name" value="DD-peptidase/beta-lactamase superfamily"/>
    <property type="match status" value="1"/>
</dbReference>
<dbReference type="GO" id="GO:0016787">
    <property type="term" value="F:hydrolase activity"/>
    <property type="evidence" value="ECO:0007669"/>
    <property type="project" value="UniProtKB-KW"/>
</dbReference>
<evidence type="ECO:0000259" key="1">
    <source>
        <dbReference type="Pfam" id="PF00144"/>
    </source>
</evidence>
<dbReference type="InterPro" id="IPR001466">
    <property type="entry name" value="Beta-lactam-related"/>
</dbReference>
<evidence type="ECO:0000313" key="3">
    <source>
        <dbReference type="Proteomes" id="UP000434036"/>
    </source>
</evidence>
<dbReference type="InterPro" id="IPR050789">
    <property type="entry name" value="Diverse_Enzym_Activities"/>
</dbReference>
<name>A0A6N8U616_9FIRM</name>
<gene>
    <name evidence="2" type="ORF">GSF08_04930</name>
</gene>
<dbReference type="PANTHER" id="PTHR43283">
    <property type="entry name" value="BETA-LACTAMASE-RELATED"/>
    <property type="match status" value="1"/>
</dbReference>
<dbReference type="SUPFAM" id="SSF56601">
    <property type="entry name" value="beta-lactamase/transpeptidase-like"/>
    <property type="match status" value="1"/>
</dbReference>
<dbReference type="RefSeq" id="WP_160624742.1">
    <property type="nucleotide sequence ID" value="NZ_WUUQ01000002.1"/>
</dbReference>
<dbReference type="AlphaFoldDB" id="A0A6N8U616"/>
<keyword evidence="2" id="KW-0378">Hydrolase</keyword>